<feature type="transmembrane region" description="Helical" evidence="1">
    <location>
        <begin position="139"/>
        <end position="161"/>
    </location>
</feature>
<evidence type="ECO:0000259" key="2">
    <source>
        <dbReference type="Pfam" id="PF09335"/>
    </source>
</evidence>
<gene>
    <name evidence="3" type="ORF">AM202_04107</name>
</gene>
<sequence>MITDYLLSFFSLFFSAENQLVTMFVSGFLSSTLLPGNSEVIFSTLAGQQILLDKALWSPSLVMLILVATFSNALGSFVTYLMGKLVPKPIDPKNRYAKWALAKSEKYGAVILLLSWLPLVGDLLCGIAGWLKFPVKQTLFYLIVGKFLRYLLLLFSVYPFVKYVVE</sequence>
<proteinExistence type="predicted"/>
<dbReference type="PANTHER" id="PTHR42709:SF4">
    <property type="entry name" value="INNER MEMBRANE PROTEIN YQAA"/>
    <property type="match status" value="1"/>
</dbReference>
<keyword evidence="1" id="KW-1133">Transmembrane helix</keyword>
<keyword evidence="1" id="KW-0812">Transmembrane</keyword>
<accession>A0ABP2GU09</accession>
<dbReference type="Pfam" id="PF09335">
    <property type="entry name" value="VTT_dom"/>
    <property type="match status" value="1"/>
</dbReference>
<comment type="caution">
    <text evidence="3">The sequence shown here is derived from an EMBL/GenBank/DDBJ whole genome shotgun (WGS) entry which is preliminary data.</text>
</comment>
<dbReference type="PANTHER" id="PTHR42709">
    <property type="entry name" value="ALKALINE PHOSPHATASE LIKE PROTEIN"/>
    <property type="match status" value="1"/>
</dbReference>
<reference evidence="3 4" key="1">
    <citation type="journal article" date="2010" name="Vet. Microbiol.">
        <title>Production of haemolysins by strains of the Actinobacillus minor/porcitonsillarum complex.</title>
        <authorList>
            <person name="Arya G."/>
            <person name="Niven D.F."/>
        </authorList>
    </citation>
    <scope>NUCLEOTIDE SEQUENCE [LARGE SCALE GENOMIC DNA]</scope>
    <source>
        <strain evidence="4">strain 202</strain>
    </source>
</reference>
<evidence type="ECO:0000313" key="4">
    <source>
        <dbReference type="Proteomes" id="UP000003394"/>
    </source>
</evidence>
<feature type="transmembrane region" description="Helical" evidence="1">
    <location>
        <begin position="61"/>
        <end position="86"/>
    </location>
</feature>
<feature type="transmembrane region" description="Helical" evidence="1">
    <location>
        <begin position="107"/>
        <end position="133"/>
    </location>
</feature>
<dbReference type="InterPro" id="IPR051311">
    <property type="entry name" value="DedA_domain"/>
</dbReference>
<evidence type="ECO:0000313" key="3">
    <source>
        <dbReference type="EMBL" id="EEV25375.1"/>
    </source>
</evidence>
<protein>
    <recommendedName>
        <fullName evidence="2">VTT domain-containing protein</fullName>
    </recommendedName>
</protein>
<name>A0ABP2GU09_9PAST</name>
<keyword evidence="4" id="KW-1185">Reference proteome</keyword>
<dbReference type="EMBL" id="ACFT01000120">
    <property type="protein sequence ID" value="EEV25375.1"/>
    <property type="molecule type" value="Genomic_DNA"/>
</dbReference>
<feature type="domain" description="VTT" evidence="2">
    <location>
        <begin position="41"/>
        <end position="158"/>
    </location>
</feature>
<dbReference type="Proteomes" id="UP000003394">
    <property type="component" value="Unassembled WGS sequence"/>
</dbReference>
<organism evidence="3 4">
    <name type="scientific">Actinobacillus minor 202</name>
    <dbReference type="NCBI Taxonomy" id="591023"/>
    <lineage>
        <taxon>Bacteria</taxon>
        <taxon>Pseudomonadati</taxon>
        <taxon>Pseudomonadota</taxon>
        <taxon>Gammaproteobacteria</taxon>
        <taxon>Pasteurellales</taxon>
        <taxon>Pasteurellaceae</taxon>
        <taxon>Actinobacillus</taxon>
    </lineage>
</organism>
<keyword evidence="1" id="KW-0472">Membrane</keyword>
<evidence type="ECO:0000256" key="1">
    <source>
        <dbReference type="SAM" id="Phobius"/>
    </source>
</evidence>
<dbReference type="InterPro" id="IPR032816">
    <property type="entry name" value="VTT_dom"/>
</dbReference>